<dbReference type="RefSeq" id="WP_204006366.1">
    <property type="nucleotide sequence ID" value="NZ_BOPG01000065.1"/>
</dbReference>
<proteinExistence type="predicted"/>
<feature type="transmembrane region" description="Helical" evidence="2">
    <location>
        <begin position="109"/>
        <end position="128"/>
    </location>
</feature>
<evidence type="ECO:0000256" key="2">
    <source>
        <dbReference type="SAM" id="Phobius"/>
    </source>
</evidence>
<feature type="transmembrane region" description="Helical" evidence="2">
    <location>
        <begin position="255"/>
        <end position="274"/>
    </location>
</feature>
<evidence type="ECO:0000256" key="1">
    <source>
        <dbReference type="SAM" id="MobiDB-lite"/>
    </source>
</evidence>
<feature type="transmembrane region" description="Helical" evidence="2">
    <location>
        <begin position="84"/>
        <end position="103"/>
    </location>
</feature>
<feature type="transmembrane region" description="Helical" evidence="2">
    <location>
        <begin position="62"/>
        <end position="79"/>
    </location>
</feature>
<comment type="caution">
    <text evidence="3">The sequence shown here is derived from an EMBL/GenBank/DDBJ whole genome shotgun (WGS) entry which is preliminary data.</text>
</comment>
<organism evidence="3 4">
    <name type="scientific">Virgisporangium aurantiacum</name>
    <dbReference type="NCBI Taxonomy" id="175570"/>
    <lineage>
        <taxon>Bacteria</taxon>
        <taxon>Bacillati</taxon>
        <taxon>Actinomycetota</taxon>
        <taxon>Actinomycetes</taxon>
        <taxon>Micromonosporales</taxon>
        <taxon>Micromonosporaceae</taxon>
        <taxon>Virgisporangium</taxon>
    </lineage>
</organism>
<protein>
    <submittedName>
        <fullName evidence="3">Uncharacterized protein</fullName>
    </submittedName>
</protein>
<keyword evidence="2" id="KW-0812">Transmembrane</keyword>
<reference evidence="3" key="1">
    <citation type="submission" date="2021-01" db="EMBL/GenBank/DDBJ databases">
        <title>Whole genome shotgun sequence of Virgisporangium aurantiacum NBRC 16421.</title>
        <authorList>
            <person name="Komaki H."/>
            <person name="Tamura T."/>
        </authorList>
    </citation>
    <scope>NUCLEOTIDE SEQUENCE</scope>
    <source>
        <strain evidence="3">NBRC 16421</strain>
    </source>
</reference>
<keyword evidence="2" id="KW-0472">Membrane</keyword>
<name>A0A8J4E4P3_9ACTN</name>
<keyword evidence="2" id="KW-1133">Transmembrane helix</keyword>
<sequence>MAAPLLTRDARDLRMLARPRWQRRLLTWTVPFAALALVGVHVSAVGSDDCSAGTPCTPDPVGAASVGLLVAAAVTGKIYPRLPAWLAAGFLATLVVSERLLRASAVSPAWTYLCDVAFVVLCAVVGGVRRDRSQPAAERWLADAPRERPPPPPGGPPRRGAGWRLIAGMFAVVAVCCVGAGWYTQKEADARQQAADVVSAPVTGHPDGYTVEVDVRGRPTRVDVLDADAYPVGSHLDLYVDGRGLHQPVAEPYDATGWVLLGVLLGGVAAACYFRGVETSFQPRRLFGDAQPVSAVRVLCGLGIVAVYAADARPGEPALVHFHTLVGADEDDDPDVGSGYRPGTLYGVPAPGHWCAVVVDGQLLTPARPVPAGRVAAPLYGQMPTDDDEDDDLPMAQPPLRPEELDALRPADRFAAPDQVLTHVRNPLVGYASAAGMPLVLTVASRVLPDLPYTVWLFVAGLALALSCAGAWRMFMRARAAWNGHGIAVVGAINEDRAEWRTVRDIDHDGESVTIITENRGLVLSAGRFLGMAGHTERDAEQLAHALRYARDRATTAPAEDPPRLDRPHPSPGLYALWVVGTPLLAWLMDTLANH</sequence>
<feature type="transmembrane region" description="Helical" evidence="2">
    <location>
        <begin position="428"/>
        <end position="447"/>
    </location>
</feature>
<evidence type="ECO:0000313" key="4">
    <source>
        <dbReference type="Proteomes" id="UP000612585"/>
    </source>
</evidence>
<feature type="region of interest" description="Disordered" evidence="1">
    <location>
        <begin position="136"/>
        <end position="158"/>
    </location>
</feature>
<dbReference type="EMBL" id="BOPG01000065">
    <property type="protein sequence ID" value="GIJ61451.1"/>
    <property type="molecule type" value="Genomic_DNA"/>
</dbReference>
<dbReference type="Proteomes" id="UP000612585">
    <property type="component" value="Unassembled WGS sequence"/>
</dbReference>
<keyword evidence="4" id="KW-1185">Reference proteome</keyword>
<evidence type="ECO:0000313" key="3">
    <source>
        <dbReference type="EMBL" id="GIJ61451.1"/>
    </source>
</evidence>
<feature type="transmembrane region" description="Helical" evidence="2">
    <location>
        <begin position="165"/>
        <end position="183"/>
    </location>
</feature>
<dbReference type="AlphaFoldDB" id="A0A8J4E4P3"/>
<feature type="compositionally biased region" description="Basic and acidic residues" evidence="1">
    <location>
        <begin position="140"/>
        <end position="149"/>
    </location>
</feature>
<accession>A0A8J4E4P3</accession>
<feature type="transmembrane region" description="Helical" evidence="2">
    <location>
        <begin position="453"/>
        <end position="472"/>
    </location>
</feature>
<gene>
    <name evidence="3" type="ORF">Vau01_089670</name>
</gene>